<dbReference type="EMBL" id="SMBP01000022">
    <property type="protein sequence ID" value="TCU55654.1"/>
    <property type="molecule type" value="Genomic_DNA"/>
</dbReference>
<dbReference type="Pfam" id="PF02780">
    <property type="entry name" value="Transketolase_C"/>
    <property type="match status" value="1"/>
</dbReference>
<accession>A0A4R3T3P9</accession>
<reference evidence="5 6" key="1">
    <citation type="submission" date="2019-03" db="EMBL/GenBank/DDBJ databases">
        <title>Genomic Encyclopedia of Type Strains, Phase IV (KMG-IV): sequencing the most valuable type-strain genomes for metagenomic binning, comparative biology and taxonomic classification.</title>
        <authorList>
            <person name="Goeker M."/>
        </authorList>
    </citation>
    <scope>NUCLEOTIDE SEQUENCE [LARGE SCALE GENOMIC DNA]</scope>
    <source>
        <strain evidence="5 6">DSM 29481</strain>
    </source>
</reference>
<dbReference type="SUPFAM" id="SSF52922">
    <property type="entry name" value="TK C-terminal domain-like"/>
    <property type="match status" value="1"/>
</dbReference>
<evidence type="ECO:0000256" key="2">
    <source>
        <dbReference type="ARBA" id="ARBA00007131"/>
    </source>
</evidence>
<dbReference type="InterPro" id="IPR005475">
    <property type="entry name" value="Transketolase-like_Pyr-bd"/>
</dbReference>
<dbReference type="SMART" id="SM00861">
    <property type="entry name" value="Transket_pyr"/>
    <property type="match status" value="1"/>
</dbReference>
<dbReference type="RefSeq" id="WP_132225464.1">
    <property type="nucleotide sequence ID" value="NZ_JADPGE010000007.1"/>
</dbReference>
<dbReference type="InterPro" id="IPR029061">
    <property type="entry name" value="THDP-binding"/>
</dbReference>
<feature type="domain" description="Transketolase-like pyrimidine-binding" evidence="4">
    <location>
        <begin position="4"/>
        <end position="170"/>
    </location>
</feature>
<evidence type="ECO:0000256" key="3">
    <source>
        <dbReference type="ARBA" id="ARBA00023052"/>
    </source>
</evidence>
<comment type="cofactor">
    <cofactor evidence="1">
        <name>thiamine diphosphate</name>
        <dbReference type="ChEBI" id="CHEBI:58937"/>
    </cofactor>
</comment>
<dbReference type="PANTHER" id="PTHR43825">
    <property type="entry name" value="PYRUVATE DEHYDROGENASE E1 COMPONENT"/>
    <property type="match status" value="1"/>
</dbReference>
<organism evidence="5 6">
    <name type="scientific">Longicatena caecimuris</name>
    <dbReference type="NCBI Taxonomy" id="1796635"/>
    <lineage>
        <taxon>Bacteria</taxon>
        <taxon>Bacillati</taxon>
        <taxon>Bacillota</taxon>
        <taxon>Erysipelotrichia</taxon>
        <taxon>Erysipelotrichales</taxon>
        <taxon>Erysipelotrichaceae</taxon>
        <taxon>Longicatena</taxon>
    </lineage>
</organism>
<gene>
    <name evidence="5" type="ORF">EDD61_12218</name>
</gene>
<dbReference type="SUPFAM" id="SSF52518">
    <property type="entry name" value="Thiamin diphosphate-binding fold (THDP-binding)"/>
    <property type="match status" value="1"/>
</dbReference>
<evidence type="ECO:0000259" key="4">
    <source>
        <dbReference type="SMART" id="SM00861"/>
    </source>
</evidence>
<protein>
    <submittedName>
        <fullName evidence="5">Transketolase</fullName>
    </submittedName>
</protein>
<comment type="caution">
    <text evidence="5">The sequence shown here is derived from an EMBL/GenBank/DDBJ whole genome shotgun (WGS) entry which is preliminary data.</text>
</comment>
<dbReference type="Gene3D" id="3.40.50.920">
    <property type="match status" value="1"/>
</dbReference>
<name>A0A4R3T3P9_9FIRM</name>
<dbReference type="InterPro" id="IPR033248">
    <property type="entry name" value="Transketolase_C"/>
</dbReference>
<dbReference type="PANTHER" id="PTHR43825:SF1">
    <property type="entry name" value="TRANSKETOLASE-LIKE PYRIMIDINE-BINDING DOMAIN-CONTAINING PROTEIN"/>
    <property type="match status" value="1"/>
</dbReference>
<evidence type="ECO:0000313" key="6">
    <source>
        <dbReference type="Proteomes" id="UP000295773"/>
    </source>
</evidence>
<dbReference type="AlphaFoldDB" id="A0A4R3T3P9"/>
<dbReference type="CDD" id="cd07033">
    <property type="entry name" value="TPP_PYR_DXS_TK_like"/>
    <property type="match status" value="1"/>
</dbReference>
<sequence length="308" mass="32906">MVKKATREAYGEALAQLVKQNPDIVVLDADLAGSTKTSEAKKVCPQRHFDMGIAESNMMGVAAGLAASGKIPFASSFAMFAAGRAYEQIRNAIGYPHLNVKICATHAGLSVGEDGATHQCNEDLALMRTIPGMCVLQPCDAQQTTQMIKAIARMDGPCYVRLSRMAVDAVYDENMPFTIGKGNVLQKGEKIAIVASGIMVQEALQAAKQLPFVPTIVDMHTIKPIDKALLCSLAKDHQLIVTAEEHSIIGGLGSAVAEVLAQQPHACALRMVGVFDVYGESGTPQDVLHKYGIDAKTIVNTILTQPFQ</sequence>
<evidence type="ECO:0000256" key="1">
    <source>
        <dbReference type="ARBA" id="ARBA00001964"/>
    </source>
</evidence>
<keyword evidence="6" id="KW-1185">Reference proteome</keyword>
<dbReference type="FunFam" id="3.40.50.970:FF:000129">
    <property type="entry name" value="Transketolase"/>
    <property type="match status" value="1"/>
</dbReference>
<proteinExistence type="inferred from homology"/>
<keyword evidence="3" id="KW-0786">Thiamine pyrophosphate</keyword>
<evidence type="ECO:0000313" key="5">
    <source>
        <dbReference type="EMBL" id="TCU55654.1"/>
    </source>
</evidence>
<dbReference type="Pfam" id="PF02779">
    <property type="entry name" value="Transket_pyr"/>
    <property type="match status" value="1"/>
</dbReference>
<comment type="similarity">
    <text evidence="2">Belongs to the transketolase family.</text>
</comment>
<dbReference type="Gene3D" id="3.40.50.970">
    <property type="match status" value="1"/>
</dbReference>
<dbReference type="InterPro" id="IPR009014">
    <property type="entry name" value="Transketo_C/PFOR_II"/>
</dbReference>
<dbReference type="InterPro" id="IPR051157">
    <property type="entry name" value="PDH/Transketolase"/>
</dbReference>
<dbReference type="Proteomes" id="UP000295773">
    <property type="component" value="Unassembled WGS sequence"/>
</dbReference>